<gene>
    <name evidence="7" type="ORF">WKR92_04765</name>
</gene>
<evidence type="ECO:0000256" key="3">
    <source>
        <dbReference type="ARBA" id="ARBA00022692"/>
    </source>
</evidence>
<evidence type="ECO:0000256" key="1">
    <source>
        <dbReference type="ARBA" id="ARBA00004141"/>
    </source>
</evidence>
<keyword evidence="4 6" id="KW-1133">Transmembrane helix</keyword>
<keyword evidence="2" id="KW-0813">Transport</keyword>
<evidence type="ECO:0000256" key="5">
    <source>
        <dbReference type="ARBA" id="ARBA00023136"/>
    </source>
</evidence>
<comment type="subcellular location">
    <subcellularLocation>
        <location evidence="1">Membrane</location>
        <topology evidence="1">Multi-pass membrane protein</topology>
    </subcellularLocation>
</comment>
<dbReference type="EMBL" id="JBBVGT010000002">
    <property type="protein sequence ID" value="MFB5945139.1"/>
    <property type="molecule type" value="Genomic_DNA"/>
</dbReference>
<sequence length="463" mass="50449">MLKRHVKTLNFIIGPLLFLIVNLIPFDGLSPQGRAVLACTIWVAFWWITEAVELPVTSVLPIVIFPLAGALTVSETTSSYGNPYIFLFMGGFVIGLAIERSGLHKRIAFNIINVVGTSEKNVILGFMVATGFLSMWISNTATAIMMLPIGISVASHFGDRQPFSKNLMLGIAYAASIGGIGTLIGTPPNIILAGIVKESLGYEISFLNWMLFATPFAVILILITWFTLTRYKTDKNSEPANYGLNTLGRMSVVEKRVTMVFILVGFLWISRSFLWNNLLPMLDDTMIAILGALLMFTVPAGDGKGSLMNWESAKKIPWDVLLLFGAGLVIAKGFSTTDLTTWLAEHFTYLDFLPVTVFTLLIIASINFLTEITSNTATASMLLPVLITIGMSLNMDVLPLLASAAISASCAFMMPVATPPNAIVFSSGKVTISQMIRAGFALNITAILLTFIFVQFVWGLIFK</sequence>
<name>A0ABV5CCA2_9SPHI</name>
<feature type="transmembrane region" description="Helical" evidence="6">
    <location>
        <begin position="347"/>
        <end position="369"/>
    </location>
</feature>
<dbReference type="CDD" id="cd01115">
    <property type="entry name" value="SLC13_permease"/>
    <property type="match status" value="1"/>
</dbReference>
<dbReference type="InterPro" id="IPR001898">
    <property type="entry name" value="SLC13A/DASS"/>
</dbReference>
<keyword evidence="3 6" id="KW-0812">Transmembrane</keyword>
<feature type="transmembrane region" description="Helical" evidence="6">
    <location>
        <begin position="135"/>
        <end position="155"/>
    </location>
</feature>
<evidence type="ECO:0000256" key="6">
    <source>
        <dbReference type="SAM" id="Phobius"/>
    </source>
</evidence>
<evidence type="ECO:0000256" key="2">
    <source>
        <dbReference type="ARBA" id="ARBA00022448"/>
    </source>
</evidence>
<feature type="transmembrane region" description="Helical" evidence="6">
    <location>
        <begin position="376"/>
        <end position="393"/>
    </location>
</feature>
<comment type="caution">
    <text evidence="7">The sequence shown here is derived from an EMBL/GenBank/DDBJ whole genome shotgun (WGS) entry which is preliminary data.</text>
</comment>
<dbReference type="PANTHER" id="PTHR10283">
    <property type="entry name" value="SOLUTE CARRIER FAMILY 13 MEMBER"/>
    <property type="match status" value="1"/>
</dbReference>
<feature type="transmembrane region" description="Helical" evidence="6">
    <location>
        <begin position="9"/>
        <end position="26"/>
    </location>
</feature>
<feature type="transmembrane region" description="Helical" evidence="6">
    <location>
        <begin position="316"/>
        <end position="335"/>
    </location>
</feature>
<keyword evidence="8" id="KW-1185">Reference proteome</keyword>
<feature type="transmembrane region" description="Helical" evidence="6">
    <location>
        <begin position="438"/>
        <end position="461"/>
    </location>
</feature>
<dbReference type="Pfam" id="PF00939">
    <property type="entry name" value="Na_sulph_symp"/>
    <property type="match status" value="1"/>
</dbReference>
<feature type="transmembrane region" description="Helical" evidence="6">
    <location>
        <begin position="80"/>
        <end position="98"/>
    </location>
</feature>
<organism evidence="7 8">
    <name type="scientific">Albibacterium profundi</name>
    <dbReference type="NCBI Taxonomy" id="3134906"/>
    <lineage>
        <taxon>Bacteria</taxon>
        <taxon>Pseudomonadati</taxon>
        <taxon>Bacteroidota</taxon>
        <taxon>Sphingobacteriia</taxon>
        <taxon>Sphingobacteriales</taxon>
        <taxon>Sphingobacteriaceae</taxon>
        <taxon>Albibacterium</taxon>
    </lineage>
</organism>
<keyword evidence="5 6" id="KW-0472">Membrane</keyword>
<dbReference type="InterPro" id="IPR031312">
    <property type="entry name" value="Na/sul_symport_CS"/>
</dbReference>
<feature type="transmembrane region" description="Helical" evidence="6">
    <location>
        <begin position="206"/>
        <end position="228"/>
    </location>
</feature>
<feature type="transmembrane region" description="Helical" evidence="6">
    <location>
        <begin position="286"/>
        <end position="304"/>
    </location>
</feature>
<feature type="transmembrane region" description="Helical" evidence="6">
    <location>
        <begin position="257"/>
        <end position="274"/>
    </location>
</feature>
<evidence type="ECO:0000313" key="7">
    <source>
        <dbReference type="EMBL" id="MFB5945139.1"/>
    </source>
</evidence>
<accession>A0ABV5CCA2</accession>
<dbReference type="RefSeq" id="WP_375556685.1">
    <property type="nucleotide sequence ID" value="NZ_JBBVGT010000002.1"/>
</dbReference>
<feature type="transmembrane region" description="Helical" evidence="6">
    <location>
        <begin position="56"/>
        <end position="74"/>
    </location>
</feature>
<proteinExistence type="predicted"/>
<dbReference type="NCBIfam" id="TIGR00785">
    <property type="entry name" value="dass"/>
    <property type="match status" value="1"/>
</dbReference>
<evidence type="ECO:0000313" key="8">
    <source>
        <dbReference type="Proteomes" id="UP001580928"/>
    </source>
</evidence>
<dbReference type="PANTHER" id="PTHR10283:SF82">
    <property type="entry name" value="SOLUTE CARRIER FAMILY 13 MEMBER 2"/>
    <property type="match status" value="1"/>
</dbReference>
<dbReference type="Proteomes" id="UP001580928">
    <property type="component" value="Unassembled WGS sequence"/>
</dbReference>
<protein>
    <submittedName>
        <fullName evidence="7">DASS family sodium-coupled anion symporter</fullName>
    </submittedName>
</protein>
<feature type="transmembrane region" description="Helical" evidence="6">
    <location>
        <begin position="167"/>
        <end position="186"/>
    </location>
</feature>
<reference evidence="7 8" key="1">
    <citation type="submission" date="2024-04" db="EMBL/GenBank/DDBJ databases">
        <title>Albibacterium profundi sp. nov., isolated from sediment of the Challenger Deep of Mariana Trench.</title>
        <authorList>
            <person name="Wang Y."/>
        </authorList>
    </citation>
    <scope>NUCLEOTIDE SEQUENCE [LARGE SCALE GENOMIC DNA]</scope>
    <source>
        <strain evidence="7 8">RHL897</strain>
    </source>
</reference>
<feature type="transmembrane region" description="Helical" evidence="6">
    <location>
        <begin position="399"/>
        <end position="417"/>
    </location>
</feature>
<dbReference type="PROSITE" id="PS01271">
    <property type="entry name" value="NA_SULFATE"/>
    <property type="match status" value="1"/>
</dbReference>
<evidence type="ECO:0000256" key="4">
    <source>
        <dbReference type="ARBA" id="ARBA00022989"/>
    </source>
</evidence>